<gene>
    <name evidence="1" type="ORF">HHE01_16760</name>
</gene>
<dbReference type="RefSeq" id="WP_015106055.1">
    <property type="nucleotide sequence ID" value="NZ_AP026684.1"/>
</dbReference>
<dbReference type="AlphaFoldDB" id="A0A0K2YAG6"/>
<sequence>MRWLGGGVGLQGLSIGLGLANLDVGIWATDKQLQQADKQMKLAQRQFEEVCHYNARENECLSANKTIGESVQLYNLNPMERA</sequence>
<proteinExistence type="predicted"/>
<protein>
    <submittedName>
        <fullName evidence="1">Uncharacterized protein</fullName>
    </submittedName>
</protein>
<dbReference type="EMBL" id="CDMK01000001">
    <property type="protein sequence ID" value="CRI33990.1"/>
    <property type="molecule type" value="Genomic_DNA"/>
</dbReference>
<accession>A0A0K2YAG6</accession>
<evidence type="ECO:0000313" key="2">
    <source>
        <dbReference type="Proteomes" id="UP000046090"/>
    </source>
</evidence>
<name>A0A0K2YAG6_HELHE</name>
<dbReference type="Proteomes" id="UP000046090">
    <property type="component" value="Unassembled WGS sequence"/>
</dbReference>
<dbReference type="GeneID" id="76196612"/>
<keyword evidence="2" id="KW-1185">Reference proteome</keyword>
<organism evidence="1 2">
    <name type="scientific">Helicobacter heilmannii</name>
    <dbReference type="NCBI Taxonomy" id="35817"/>
    <lineage>
        <taxon>Bacteria</taxon>
        <taxon>Pseudomonadati</taxon>
        <taxon>Campylobacterota</taxon>
        <taxon>Epsilonproteobacteria</taxon>
        <taxon>Campylobacterales</taxon>
        <taxon>Helicobacteraceae</taxon>
        <taxon>Helicobacter</taxon>
    </lineage>
</organism>
<evidence type="ECO:0000313" key="1">
    <source>
        <dbReference type="EMBL" id="CRI33990.1"/>
    </source>
</evidence>
<reference evidence="2" key="1">
    <citation type="submission" date="2014-12" db="EMBL/GenBank/DDBJ databases">
        <authorList>
            <person name="Smet A."/>
        </authorList>
    </citation>
    <scope>NUCLEOTIDE SEQUENCE [LARGE SCALE GENOMIC DNA]</scope>
</reference>